<gene>
    <name evidence="3" type="ORF">CEE37_12825</name>
</gene>
<evidence type="ECO:0000256" key="1">
    <source>
        <dbReference type="SAM" id="Phobius"/>
    </source>
</evidence>
<dbReference type="EMBL" id="NJBN01000010">
    <property type="protein sequence ID" value="TKJ38397.1"/>
    <property type="molecule type" value="Genomic_DNA"/>
</dbReference>
<keyword evidence="1" id="KW-1133">Transmembrane helix</keyword>
<sequence length="141" mass="15348">MEIEKLAMLIPIIGVLLPAIFILAGLVIAIAAFRHRAKRNQLEHQERMLALEKGVALPEAVMPPARQSNPYFWGIVMVAFGLALLVGYAVDGAVEFIIWGAIFLFVGAAVLTANLLNIKHRRERDEKLSALSDNTADSGSA</sequence>
<keyword evidence="1" id="KW-0812">Transmembrane</keyword>
<dbReference type="AlphaFoldDB" id="A0A532UUE7"/>
<reference evidence="3 4" key="1">
    <citation type="submission" date="2017-06" db="EMBL/GenBank/DDBJ databases">
        <title>Novel microbial phyla capable of carbon fixation and sulfur reduction in deep-sea sediments.</title>
        <authorList>
            <person name="Huang J."/>
            <person name="Baker B."/>
            <person name="Wang Y."/>
        </authorList>
    </citation>
    <scope>NUCLEOTIDE SEQUENCE [LARGE SCALE GENOMIC DNA]</scope>
    <source>
        <strain evidence="3">B3_LCP</strain>
    </source>
</reference>
<accession>A0A532UUE7</accession>
<evidence type="ECO:0000313" key="3">
    <source>
        <dbReference type="EMBL" id="TKJ38397.1"/>
    </source>
</evidence>
<keyword evidence="1" id="KW-0472">Membrane</keyword>
<dbReference type="Proteomes" id="UP000319619">
    <property type="component" value="Unassembled WGS sequence"/>
</dbReference>
<proteinExistence type="predicted"/>
<comment type="caution">
    <text evidence="3">The sequence shown here is derived from an EMBL/GenBank/DDBJ whole genome shotgun (WGS) entry which is preliminary data.</text>
</comment>
<evidence type="ECO:0000313" key="4">
    <source>
        <dbReference type="Proteomes" id="UP000319619"/>
    </source>
</evidence>
<name>A0A532UUE7_UNCL8</name>
<feature type="domain" description="DUF6249" evidence="2">
    <location>
        <begin position="20"/>
        <end position="115"/>
    </location>
</feature>
<evidence type="ECO:0000259" key="2">
    <source>
        <dbReference type="Pfam" id="PF19762"/>
    </source>
</evidence>
<dbReference type="Pfam" id="PF19762">
    <property type="entry name" value="DUF6249"/>
    <property type="match status" value="1"/>
</dbReference>
<protein>
    <recommendedName>
        <fullName evidence="2">DUF6249 domain-containing protein</fullName>
    </recommendedName>
</protein>
<feature type="transmembrane region" description="Helical" evidence="1">
    <location>
        <begin position="71"/>
        <end position="90"/>
    </location>
</feature>
<organism evidence="3 4">
    <name type="scientific">candidate division LCP-89 bacterium B3_LCP</name>
    <dbReference type="NCBI Taxonomy" id="2012998"/>
    <lineage>
        <taxon>Bacteria</taxon>
        <taxon>Pseudomonadati</taxon>
        <taxon>Bacteria division LCP-89</taxon>
    </lineage>
</organism>
<dbReference type="InterPro" id="IPR046216">
    <property type="entry name" value="DUF6249"/>
</dbReference>
<feature type="transmembrane region" description="Helical" evidence="1">
    <location>
        <begin position="96"/>
        <end position="118"/>
    </location>
</feature>
<feature type="transmembrane region" description="Helical" evidence="1">
    <location>
        <begin position="6"/>
        <end position="33"/>
    </location>
</feature>